<dbReference type="GO" id="GO:0009055">
    <property type="term" value="F:electron transfer activity"/>
    <property type="evidence" value="ECO:0007669"/>
    <property type="project" value="InterPro"/>
</dbReference>
<evidence type="ECO:0000313" key="4">
    <source>
        <dbReference type="EMBL" id="WAC12032.1"/>
    </source>
</evidence>
<keyword evidence="5" id="KW-1185">Reference proteome</keyword>
<dbReference type="PANTHER" id="PTHR35889">
    <property type="entry name" value="CYCLOINULO-OLIGOSACCHARIDE FRUCTANOTRANSFERASE-RELATED"/>
    <property type="match status" value="1"/>
</dbReference>
<dbReference type="KEGG" id="dpf:ON006_30415"/>
<feature type="domain" description="DUF1549" evidence="1">
    <location>
        <begin position="153"/>
        <end position="366"/>
    </location>
</feature>
<dbReference type="InterPro" id="IPR011444">
    <property type="entry name" value="DUF1549"/>
</dbReference>
<dbReference type="PANTHER" id="PTHR35889:SF3">
    <property type="entry name" value="F-BOX DOMAIN-CONTAINING PROTEIN"/>
    <property type="match status" value="1"/>
</dbReference>
<accession>A0A9E8SPL2</accession>
<dbReference type="Pfam" id="PF07587">
    <property type="entry name" value="PSD1"/>
    <property type="match status" value="1"/>
</dbReference>
<dbReference type="RefSeq" id="WP_244822101.1">
    <property type="nucleotide sequence ID" value="NZ_CP112998.1"/>
</dbReference>
<name>A0A9E8SPL2_9BACT</name>
<dbReference type="InterPro" id="IPR036909">
    <property type="entry name" value="Cyt_c-like_dom_sf"/>
</dbReference>
<dbReference type="Pfam" id="PF07583">
    <property type="entry name" value="PSCyt2"/>
    <property type="match status" value="1"/>
</dbReference>
<dbReference type="InterPro" id="IPR011429">
    <property type="entry name" value="Cyt_c_Planctomycete-type"/>
</dbReference>
<protein>
    <submittedName>
        <fullName evidence="4">PSD1 and planctomycete cytochrome C domain-containing protein</fullName>
    </submittedName>
</protein>
<proteinExistence type="predicted"/>
<dbReference type="EMBL" id="CP112998">
    <property type="protein sequence ID" value="WAC12032.1"/>
    <property type="molecule type" value="Genomic_DNA"/>
</dbReference>
<dbReference type="AlphaFoldDB" id="A0A9E8SPL2"/>
<feature type="domain" description="DUF1553" evidence="2">
    <location>
        <begin position="702"/>
        <end position="955"/>
    </location>
</feature>
<dbReference type="Proteomes" id="UP001164653">
    <property type="component" value="Chromosome"/>
</dbReference>
<gene>
    <name evidence="4" type="ORF">ON006_30415</name>
</gene>
<evidence type="ECO:0000313" key="5">
    <source>
        <dbReference type="Proteomes" id="UP001164653"/>
    </source>
</evidence>
<dbReference type="InterPro" id="IPR022655">
    <property type="entry name" value="DUF1553"/>
</dbReference>
<dbReference type="GO" id="GO:0020037">
    <property type="term" value="F:heme binding"/>
    <property type="evidence" value="ECO:0007669"/>
    <property type="project" value="InterPro"/>
</dbReference>
<dbReference type="Pfam" id="PF07635">
    <property type="entry name" value="PSCyt1"/>
    <property type="match status" value="1"/>
</dbReference>
<evidence type="ECO:0000259" key="1">
    <source>
        <dbReference type="Pfam" id="PF07583"/>
    </source>
</evidence>
<dbReference type="SUPFAM" id="SSF46626">
    <property type="entry name" value="Cytochrome c"/>
    <property type="match status" value="1"/>
</dbReference>
<organism evidence="4 5">
    <name type="scientific">Dyadobacter pollutisoli</name>
    <dbReference type="NCBI Taxonomy" id="2910158"/>
    <lineage>
        <taxon>Bacteria</taxon>
        <taxon>Pseudomonadati</taxon>
        <taxon>Bacteroidota</taxon>
        <taxon>Cytophagia</taxon>
        <taxon>Cytophagales</taxon>
        <taxon>Spirosomataceae</taxon>
        <taxon>Dyadobacter</taxon>
    </lineage>
</organism>
<feature type="domain" description="Cytochrome C Planctomycete-type" evidence="3">
    <location>
        <begin position="47"/>
        <end position="107"/>
    </location>
</feature>
<sequence length="994" mass="112151">MGRILNLFLVLVFIFATTACGNLGNAPSAEELVDFNFEVRPVLVQKCFLCHGPDPGSRKANLRFDTYEGATALLKEGRRAVVPGHADSSGLVKRILSKDPDFVMPTPESHLTLTESEKDILIKWIDQGAKYKPYWAFIQPKPADIEVPESGNEIDFFINQKLDKFGLQPSPVASKNTLIRRVSYLLTGLPPTPAAVDQFVADPSPDAYDKMVDGYLNAPSFGERWARHWMDVVRYAETKGHEFDYTILGAWRYRDYLIRAFNKDVPYDQLVKEHLAGDLLPVPRKDAATGLNESRIATTFYAFGEGTHSPVDVRKDEADRIDNMVDVTTKTFQSLTVACARCHDHKFDPITTKDYYALYGVMESTRFSPVPAAITTQKEKDFRQLNELKTYIRKTVADEWERENRGITITLPQPAKGKPSKQTDYKLIGDFRARDLQGWKSDGRAFGQNTTLGKPVFDPKKKEIVALEDGMASSRMLSMGVFGALRSPNFVISNDFIGVRARGKNASIRIIIDNFQLISYPIYGEMDQKVNVGAWNNFKFNVAGWKGHKAYVEIMPGVYENHVYKLPGDAYVDVQYALGFDKDWIEPAQLASSATFTIAEAVGEWAAGKANPAQISVLNDLLKKKKFRKQFPQMVDWLDRSEQLTAKLADTTFYNAVYEGFGINSPVFKRGSHLEISDKQVPRGFISAIPISNTTFKSPGSGRMELAEAMVNPRNPLTSRVMVNRIWHHLFGKGIVETVDNFGLQGKLPSHPALLDYLAIKYQKEGWSTKKMIRFIVSSDAFKRSVGTTKEVEKEDPENLWLARFPRRRLEAEDIRDALLASAGNLNLTMYGAPVPVYVTEFMQGRGKPSKSGPLDGGGRRSIYQEVRRNFMQPMMMTFDRPAPFSTFGNRNVTNVPAQSLILMNDPFVIKQAEIMSKLLLANKNLDMNGRLQWIYKRTLSRNATEAELKNGKDFINKLASLQKISANKVMTDPGIWKDYCHSIFNLKEFIYLI</sequence>
<evidence type="ECO:0000259" key="2">
    <source>
        <dbReference type="Pfam" id="PF07587"/>
    </source>
</evidence>
<dbReference type="PROSITE" id="PS51257">
    <property type="entry name" value="PROKAR_LIPOPROTEIN"/>
    <property type="match status" value="1"/>
</dbReference>
<reference evidence="4" key="1">
    <citation type="submission" date="2022-11" db="EMBL/GenBank/DDBJ databases">
        <title>Dyadobacter pollutisoli sp. nov., isolated from plastic dumped soil.</title>
        <authorList>
            <person name="Kim J.M."/>
            <person name="Kim K.R."/>
            <person name="Lee J.K."/>
            <person name="Hao L."/>
            <person name="Jeon C.O."/>
        </authorList>
    </citation>
    <scope>NUCLEOTIDE SEQUENCE</scope>
    <source>
        <strain evidence="4">U1</strain>
    </source>
</reference>
<evidence type="ECO:0000259" key="3">
    <source>
        <dbReference type="Pfam" id="PF07635"/>
    </source>
</evidence>